<evidence type="ECO:0000256" key="1">
    <source>
        <dbReference type="ARBA" id="ARBA00022723"/>
    </source>
</evidence>
<dbReference type="PROSITE" id="PS00723">
    <property type="entry name" value="POLYPRENYL_SYNTHASE_1"/>
    <property type="match status" value="1"/>
</dbReference>
<organism evidence="4 5">
    <name type="scientific">Saccharothrix texasensis</name>
    <dbReference type="NCBI Taxonomy" id="103734"/>
    <lineage>
        <taxon>Bacteria</taxon>
        <taxon>Bacillati</taxon>
        <taxon>Actinomycetota</taxon>
        <taxon>Actinomycetes</taxon>
        <taxon>Pseudonocardiales</taxon>
        <taxon>Pseudonocardiaceae</taxon>
        <taxon>Saccharothrix</taxon>
    </lineage>
</organism>
<dbReference type="Proteomes" id="UP000268727">
    <property type="component" value="Unassembled WGS sequence"/>
</dbReference>
<protein>
    <submittedName>
        <fullName evidence="4">Geranylgeranyl diphosphate synthase type I</fullName>
    </submittedName>
</protein>
<dbReference type="CDD" id="cd00685">
    <property type="entry name" value="Trans_IPPS_HT"/>
    <property type="match status" value="1"/>
</dbReference>
<dbReference type="GO" id="GO:0046872">
    <property type="term" value="F:metal ion binding"/>
    <property type="evidence" value="ECO:0007669"/>
    <property type="project" value="UniProtKB-KW"/>
</dbReference>
<dbReference type="Gene3D" id="1.10.600.10">
    <property type="entry name" value="Farnesyl Diphosphate Synthase"/>
    <property type="match status" value="1"/>
</dbReference>
<evidence type="ECO:0000256" key="2">
    <source>
        <dbReference type="ARBA" id="ARBA00022842"/>
    </source>
</evidence>
<evidence type="ECO:0000256" key="3">
    <source>
        <dbReference type="RuleBase" id="RU004466"/>
    </source>
</evidence>
<keyword evidence="1" id="KW-0479">Metal-binding</keyword>
<dbReference type="InterPro" id="IPR008949">
    <property type="entry name" value="Isoprenoid_synthase_dom_sf"/>
</dbReference>
<keyword evidence="3" id="KW-0808">Transferase</keyword>
<sequence length="346" mass="36988">MTDLDVSLDHRTAREVLDWSRAGLDPALRAAVDRLPDSMRAIAGYHFGWWDQHGRPIGADAGKAIRPALVLLGTQAVGGAAHAALPAAVAVELTHNFSLLHDDVMDGDQTRRHRPTAWRVFGVNPAILAGDALLTLALDVLAGSGHPRAQQSIRVLSSAVQRLLDGQSADLAFEERADVRLAECVRMAEGKTGALLGAACALGALFGGGRVDQVEHLRSFGERVGLAFQFVDDLLGIWGDPEVTGKPVYSDLANRKKSLPVVAALTSDTPAGRELHALYHAEQPLTPADLARAAELIEDSGARAWSQGRADELLAQAREHLRAAGPSERAERELDALASLATRRDH</sequence>
<dbReference type="Pfam" id="PF00348">
    <property type="entry name" value="polyprenyl_synt"/>
    <property type="match status" value="1"/>
</dbReference>
<keyword evidence="5" id="KW-1185">Reference proteome</keyword>
<gene>
    <name evidence="4" type="ORF">EDD40_7870</name>
</gene>
<dbReference type="RefSeq" id="WP_123747335.1">
    <property type="nucleotide sequence ID" value="NZ_RJKM01000001.1"/>
</dbReference>
<comment type="caution">
    <text evidence="4">The sequence shown here is derived from an EMBL/GenBank/DDBJ whole genome shotgun (WGS) entry which is preliminary data.</text>
</comment>
<name>A0A3N1HIU7_9PSEU</name>
<evidence type="ECO:0000313" key="5">
    <source>
        <dbReference type="Proteomes" id="UP000268727"/>
    </source>
</evidence>
<evidence type="ECO:0000313" key="4">
    <source>
        <dbReference type="EMBL" id="ROP42371.1"/>
    </source>
</evidence>
<dbReference type="GO" id="GO:0004659">
    <property type="term" value="F:prenyltransferase activity"/>
    <property type="evidence" value="ECO:0007669"/>
    <property type="project" value="InterPro"/>
</dbReference>
<dbReference type="PANTHER" id="PTHR12001:SF86">
    <property type="entry name" value="GERANYLGERANYL DIPHOSPHATE SYNTHASE"/>
    <property type="match status" value="1"/>
</dbReference>
<dbReference type="EMBL" id="RJKM01000001">
    <property type="protein sequence ID" value="ROP42371.1"/>
    <property type="molecule type" value="Genomic_DNA"/>
</dbReference>
<dbReference type="GO" id="GO:0008299">
    <property type="term" value="P:isoprenoid biosynthetic process"/>
    <property type="evidence" value="ECO:0007669"/>
    <property type="project" value="InterPro"/>
</dbReference>
<dbReference type="SFLD" id="SFLDG01017">
    <property type="entry name" value="Polyprenyl_Transferase_Like"/>
    <property type="match status" value="1"/>
</dbReference>
<dbReference type="PANTHER" id="PTHR12001">
    <property type="entry name" value="GERANYLGERANYL PYROPHOSPHATE SYNTHASE"/>
    <property type="match status" value="1"/>
</dbReference>
<reference evidence="4 5" key="1">
    <citation type="submission" date="2018-11" db="EMBL/GenBank/DDBJ databases">
        <title>Sequencing the genomes of 1000 actinobacteria strains.</title>
        <authorList>
            <person name="Klenk H.-P."/>
        </authorList>
    </citation>
    <scope>NUCLEOTIDE SEQUENCE [LARGE SCALE GENOMIC DNA]</scope>
    <source>
        <strain evidence="4 5">DSM 44231</strain>
    </source>
</reference>
<dbReference type="SUPFAM" id="SSF48576">
    <property type="entry name" value="Terpenoid synthases"/>
    <property type="match status" value="1"/>
</dbReference>
<dbReference type="NCBIfam" id="NF041169">
    <property type="entry name" value="f2_encap_cargo4"/>
    <property type="match status" value="1"/>
</dbReference>
<dbReference type="InterPro" id="IPR000092">
    <property type="entry name" value="Polyprenyl_synt"/>
</dbReference>
<dbReference type="OrthoDB" id="4497239at2"/>
<comment type="similarity">
    <text evidence="3">Belongs to the FPP/GGPP synthase family.</text>
</comment>
<proteinExistence type="inferred from homology"/>
<dbReference type="InterPro" id="IPR033749">
    <property type="entry name" value="Polyprenyl_synt_CS"/>
</dbReference>
<dbReference type="SFLD" id="SFLDS00005">
    <property type="entry name" value="Isoprenoid_Synthase_Type_I"/>
    <property type="match status" value="1"/>
</dbReference>
<keyword evidence="2" id="KW-0460">Magnesium</keyword>
<accession>A0A3N1HIU7</accession>
<dbReference type="AlphaFoldDB" id="A0A3N1HIU7"/>